<evidence type="ECO:0000313" key="1">
    <source>
        <dbReference type="EMBL" id="MBN7823399.1"/>
    </source>
</evidence>
<evidence type="ECO:0000313" key="2">
    <source>
        <dbReference type="Proteomes" id="UP000663992"/>
    </source>
</evidence>
<sequence length="68" mass="7361">PSIWQRTVASMQRAKRIFRCHGALGAGAWPWHAGSGTPVLLAILRGRQAGQRLEQAPQIGRAADTSGW</sequence>
<gene>
    <name evidence="1" type="ORF">J0A65_26265</name>
</gene>
<organism evidence="1 2">
    <name type="scientific">Bowmanella yangjiangensis</name>
    <dbReference type="NCBI Taxonomy" id="2811230"/>
    <lineage>
        <taxon>Bacteria</taxon>
        <taxon>Pseudomonadati</taxon>
        <taxon>Pseudomonadota</taxon>
        <taxon>Gammaproteobacteria</taxon>
        <taxon>Alteromonadales</taxon>
        <taxon>Alteromonadaceae</taxon>
        <taxon>Bowmanella</taxon>
    </lineage>
</organism>
<keyword evidence="2" id="KW-1185">Reference proteome</keyword>
<dbReference type="EMBL" id="JAFKCS010000685">
    <property type="protein sequence ID" value="MBN7823399.1"/>
    <property type="molecule type" value="Genomic_DNA"/>
</dbReference>
<name>A0ABS3D210_9ALTE</name>
<protein>
    <submittedName>
        <fullName evidence="1">Uncharacterized protein</fullName>
    </submittedName>
</protein>
<feature type="non-terminal residue" evidence="1">
    <location>
        <position position="1"/>
    </location>
</feature>
<reference evidence="1 2" key="1">
    <citation type="submission" date="2021-03" db="EMBL/GenBank/DDBJ databases">
        <title>novel species isolated from a fishpond in China.</title>
        <authorList>
            <person name="Lu H."/>
            <person name="Cai Z."/>
        </authorList>
    </citation>
    <scope>NUCLEOTIDE SEQUENCE [LARGE SCALE GENOMIC DNA]</scope>
    <source>
        <strain evidence="1 2">Y57</strain>
    </source>
</reference>
<proteinExistence type="predicted"/>
<dbReference type="Proteomes" id="UP000663992">
    <property type="component" value="Unassembled WGS sequence"/>
</dbReference>
<accession>A0ABS3D210</accession>
<comment type="caution">
    <text evidence="1">The sequence shown here is derived from an EMBL/GenBank/DDBJ whole genome shotgun (WGS) entry which is preliminary data.</text>
</comment>